<dbReference type="EMBL" id="WEGH01000002">
    <property type="protein sequence ID" value="MQY06123.1"/>
    <property type="molecule type" value="Genomic_DNA"/>
</dbReference>
<evidence type="ECO:0000313" key="3">
    <source>
        <dbReference type="Proteomes" id="UP000487268"/>
    </source>
</evidence>
<keyword evidence="1" id="KW-0233">DNA recombination</keyword>
<proteinExistence type="predicted"/>
<dbReference type="GO" id="GO:0003677">
    <property type="term" value="F:DNA binding"/>
    <property type="evidence" value="ECO:0007669"/>
    <property type="project" value="InterPro"/>
</dbReference>
<name>A0A7K0BY64_9ACTN</name>
<dbReference type="SUPFAM" id="SSF56349">
    <property type="entry name" value="DNA breaking-rejoining enzymes"/>
    <property type="match status" value="1"/>
</dbReference>
<dbReference type="Gene3D" id="1.10.443.10">
    <property type="entry name" value="Intergrase catalytic core"/>
    <property type="match status" value="1"/>
</dbReference>
<sequence>MMLALMRWEKGHPTRREREDLHAALATWAFSVTARRNGLPEEIQKQIRLVEDASFKISALADSDVVRAVLGQLGKKLDGKPAAESTFARKRATFYNFLKYMVEKGHLNANPLPNISWTPTKNDTAVDRRRVVNEAKGRRLLIAVSRRGAMGLHLRAYFGCLFLAGLRPGEAAALTLDELELPDNDDEPGWMHLTASSPEVGGPWTDSGEREIRQLKHRAVNAVRPVPMSPLLCRLIRAHLEIFGTAPDGRLFRSEDGGLVSDSTVNTI</sequence>
<protein>
    <recommendedName>
        <fullName evidence="4">Integrase</fullName>
    </recommendedName>
</protein>
<organism evidence="2 3">
    <name type="scientific">Actinomadura macrotermitis</name>
    <dbReference type="NCBI Taxonomy" id="2585200"/>
    <lineage>
        <taxon>Bacteria</taxon>
        <taxon>Bacillati</taxon>
        <taxon>Actinomycetota</taxon>
        <taxon>Actinomycetes</taxon>
        <taxon>Streptosporangiales</taxon>
        <taxon>Thermomonosporaceae</taxon>
        <taxon>Actinomadura</taxon>
    </lineage>
</organism>
<dbReference type="Proteomes" id="UP000487268">
    <property type="component" value="Unassembled WGS sequence"/>
</dbReference>
<dbReference type="GO" id="GO:0006310">
    <property type="term" value="P:DNA recombination"/>
    <property type="evidence" value="ECO:0007669"/>
    <property type="project" value="UniProtKB-KW"/>
</dbReference>
<evidence type="ECO:0000313" key="2">
    <source>
        <dbReference type="EMBL" id="MQY06123.1"/>
    </source>
</evidence>
<evidence type="ECO:0008006" key="4">
    <source>
        <dbReference type="Google" id="ProtNLM"/>
    </source>
</evidence>
<dbReference type="GO" id="GO:0015074">
    <property type="term" value="P:DNA integration"/>
    <property type="evidence" value="ECO:0007669"/>
    <property type="project" value="InterPro"/>
</dbReference>
<dbReference type="InterPro" id="IPR013762">
    <property type="entry name" value="Integrase-like_cat_sf"/>
</dbReference>
<dbReference type="InterPro" id="IPR011010">
    <property type="entry name" value="DNA_brk_join_enz"/>
</dbReference>
<evidence type="ECO:0000256" key="1">
    <source>
        <dbReference type="ARBA" id="ARBA00023172"/>
    </source>
</evidence>
<dbReference type="AlphaFoldDB" id="A0A7K0BY64"/>
<keyword evidence="3" id="KW-1185">Reference proteome</keyword>
<reference evidence="2 3" key="1">
    <citation type="submission" date="2019-10" db="EMBL/GenBank/DDBJ databases">
        <title>Actinomadura rubteroloni sp. nov. and Actinomadura macrotermitis sp. nov., isolated from the gut of fungus growing-termite Macrotermes natalensis.</title>
        <authorList>
            <person name="Benndorf R."/>
            <person name="Martin K."/>
            <person name="Kuefner M."/>
            <person name="De Beer W."/>
            <person name="Kaster A.-K."/>
            <person name="Vollmers J."/>
            <person name="Poulsen M."/>
            <person name="Beemelmanns C."/>
        </authorList>
    </citation>
    <scope>NUCLEOTIDE SEQUENCE [LARGE SCALE GENOMIC DNA]</scope>
    <source>
        <strain evidence="2 3">RB68</strain>
    </source>
</reference>
<accession>A0A7K0BY64</accession>
<gene>
    <name evidence="2" type="ORF">ACRB68_42040</name>
</gene>
<comment type="caution">
    <text evidence="2">The sequence shown here is derived from an EMBL/GenBank/DDBJ whole genome shotgun (WGS) entry which is preliminary data.</text>
</comment>